<dbReference type="GO" id="GO:0016987">
    <property type="term" value="F:sigma factor activity"/>
    <property type="evidence" value="ECO:0007669"/>
    <property type="project" value="UniProtKB-KW"/>
</dbReference>
<keyword evidence="3" id="KW-0238">DNA-binding</keyword>
<dbReference type="GO" id="GO:0003899">
    <property type="term" value="F:DNA-directed RNA polymerase activity"/>
    <property type="evidence" value="ECO:0007669"/>
    <property type="project" value="InterPro"/>
</dbReference>
<keyword evidence="2" id="KW-0731">Sigma factor</keyword>
<dbReference type="Proteomes" id="UP001063816">
    <property type="component" value="Unassembled WGS sequence"/>
</dbReference>
<protein>
    <submittedName>
        <fullName evidence="7">FliA/WhiG family RNA polymerase sigma factor</fullName>
    </submittedName>
</protein>
<dbReference type="InterPro" id="IPR013324">
    <property type="entry name" value="RNA_pol_sigma_r3/r4-like"/>
</dbReference>
<evidence type="ECO:0000313" key="7">
    <source>
        <dbReference type="EMBL" id="MCU6665866.1"/>
    </source>
</evidence>
<keyword evidence="4" id="KW-0804">Transcription</keyword>
<dbReference type="AlphaFoldDB" id="A0A9J6Q9B0"/>
<dbReference type="GO" id="GO:0003677">
    <property type="term" value="F:DNA binding"/>
    <property type="evidence" value="ECO:0007669"/>
    <property type="project" value="UniProtKB-KW"/>
</dbReference>
<dbReference type="CDD" id="cd06171">
    <property type="entry name" value="Sigma70_r4"/>
    <property type="match status" value="1"/>
</dbReference>
<dbReference type="PANTHER" id="PTHR30385:SF7">
    <property type="entry name" value="RNA POLYMERASE SIGMA FACTOR FLIA"/>
    <property type="match status" value="1"/>
</dbReference>
<name>A0A9J6Q9B0_9ENTR</name>
<dbReference type="InterPro" id="IPR013325">
    <property type="entry name" value="RNA_pol_sigma_r2"/>
</dbReference>
<accession>A0A9J6Q9B0</accession>
<sequence>MYADTHERVDARHKRDTVAVRAISLAQEAHWLALYLPLVKRIVNPLSLQTQSVIDSDDMEQIALMGLLSALRRYGEPDEHFAAYASPRIRGSVLDELRLLDWRPRRLRQKAHKMNDAIRTLSRTLERELVEEDIIHHLEISQQAYQEYLLLKNAGVLHSLDEMLASDTRFTYHSRALEEEIIINDSLRAALATLDSREQRVLSLYYQHELSLKEIAQILGITEARVCQLKQRIAHKIKIAMTQ</sequence>
<dbReference type="PANTHER" id="PTHR30385">
    <property type="entry name" value="SIGMA FACTOR F FLAGELLAR"/>
    <property type="match status" value="1"/>
</dbReference>
<evidence type="ECO:0000256" key="3">
    <source>
        <dbReference type="ARBA" id="ARBA00023125"/>
    </source>
</evidence>
<dbReference type="GO" id="GO:0006352">
    <property type="term" value="P:DNA-templated transcription initiation"/>
    <property type="evidence" value="ECO:0007669"/>
    <property type="project" value="InterPro"/>
</dbReference>
<keyword evidence="1" id="KW-0805">Transcription regulation</keyword>
<reference evidence="7" key="1">
    <citation type="submission" date="2022-05" db="EMBL/GenBank/DDBJ databases">
        <title>Description of a novel species of Leclercia; Leclercia tamurae and the Proposal for a Novel Genus Silvania gen. nov. Containing Two Novel Species Silvania hatchlandensis sp. nov. and Silvania confinis sp. nov. Isolated from the Rhizosphere of Oak.</title>
        <authorList>
            <person name="Maddock D.W."/>
            <person name="Brady C.L."/>
            <person name="Denman S."/>
            <person name="Arnold D."/>
        </authorList>
    </citation>
    <scope>NUCLEOTIDE SEQUENCE</scope>
    <source>
        <strain evidence="7">H19S6</strain>
    </source>
</reference>
<dbReference type="EMBL" id="JAMGZK010000052">
    <property type="protein sequence ID" value="MCU6665866.1"/>
    <property type="molecule type" value="Genomic_DNA"/>
</dbReference>
<dbReference type="PRINTS" id="PR00046">
    <property type="entry name" value="SIGMA70FCT"/>
</dbReference>
<dbReference type="SUPFAM" id="SSF88659">
    <property type="entry name" value="Sigma3 and sigma4 domains of RNA polymerase sigma factors"/>
    <property type="match status" value="2"/>
</dbReference>
<dbReference type="Gene3D" id="1.20.140.160">
    <property type="match status" value="1"/>
</dbReference>
<dbReference type="NCBIfam" id="TIGR02937">
    <property type="entry name" value="sigma70-ECF"/>
    <property type="match status" value="1"/>
</dbReference>
<evidence type="ECO:0000256" key="2">
    <source>
        <dbReference type="ARBA" id="ARBA00023082"/>
    </source>
</evidence>
<gene>
    <name evidence="7" type="ORF">M8014_16115</name>
</gene>
<dbReference type="Pfam" id="PF04542">
    <property type="entry name" value="Sigma70_r2"/>
    <property type="match status" value="1"/>
</dbReference>
<dbReference type="Gene3D" id="1.10.1740.10">
    <property type="match status" value="1"/>
</dbReference>
<evidence type="ECO:0000313" key="8">
    <source>
        <dbReference type="Proteomes" id="UP001063816"/>
    </source>
</evidence>
<dbReference type="InterPro" id="IPR012845">
    <property type="entry name" value="RNA_pol_sigma_FliA_WhiG"/>
</dbReference>
<feature type="domain" description="RNA polymerase sigma-70 region 4" evidence="6">
    <location>
        <begin position="190"/>
        <end position="238"/>
    </location>
</feature>
<keyword evidence="8" id="KW-1185">Reference proteome</keyword>
<organism evidence="7 8">
    <name type="scientific">Silvania hatchlandensis</name>
    <dbReference type="NCBI Taxonomy" id="2926469"/>
    <lineage>
        <taxon>Bacteria</taxon>
        <taxon>Pseudomonadati</taxon>
        <taxon>Pseudomonadota</taxon>
        <taxon>Gammaproteobacteria</taxon>
        <taxon>Enterobacterales</taxon>
        <taxon>Enterobacteriaceae</taxon>
        <taxon>Silvania</taxon>
    </lineage>
</organism>
<evidence type="ECO:0000259" key="6">
    <source>
        <dbReference type="Pfam" id="PF04545"/>
    </source>
</evidence>
<comment type="caution">
    <text evidence="7">The sequence shown here is derived from an EMBL/GenBank/DDBJ whole genome shotgun (WGS) entry which is preliminary data.</text>
</comment>
<dbReference type="SUPFAM" id="SSF88946">
    <property type="entry name" value="Sigma2 domain of RNA polymerase sigma factors"/>
    <property type="match status" value="1"/>
</dbReference>
<dbReference type="InterPro" id="IPR007630">
    <property type="entry name" value="RNA_pol_sigma70_r4"/>
</dbReference>
<dbReference type="NCBIfam" id="TIGR02479">
    <property type="entry name" value="FliA_WhiG"/>
    <property type="match status" value="1"/>
</dbReference>
<dbReference type="Pfam" id="PF04545">
    <property type="entry name" value="Sigma70_r4"/>
    <property type="match status" value="1"/>
</dbReference>
<proteinExistence type="predicted"/>
<evidence type="ECO:0000259" key="5">
    <source>
        <dbReference type="Pfam" id="PF04542"/>
    </source>
</evidence>
<evidence type="ECO:0000256" key="4">
    <source>
        <dbReference type="ARBA" id="ARBA00023163"/>
    </source>
</evidence>
<evidence type="ECO:0000256" key="1">
    <source>
        <dbReference type="ARBA" id="ARBA00023015"/>
    </source>
</evidence>
<feature type="domain" description="RNA polymerase sigma-70 region 2" evidence="5">
    <location>
        <begin position="34"/>
        <end position="102"/>
    </location>
</feature>
<dbReference type="InterPro" id="IPR014284">
    <property type="entry name" value="RNA_pol_sigma-70_dom"/>
</dbReference>
<dbReference type="InterPro" id="IPR007627">
    <property type="entry name" value="RNA_pol_sigma70_r2"/>
</dbReference>
<dbReference type="InterPro" id="IPR000943">
    <property type="entry name" value="RNA_pol_sigma70"/>
</dbReference>
<dbReference type="RefSeq" id="WP_271283405.1">
    <property type="nucleotide sequence ID" value="NZ_JAMGZK010000052.1"/>
</dbReference>